<evidence type="ECO:0000313" key="2">
    <source>
        <dbReference type="Proteomes" id="UP000813444"/>
    </source>
</evidence>
<comment type="caution">
    <text evidence="1">The sequence shown here is derived from an EMBL/GenBank/DDBJ whole genome shotgun (WGS) entry which is preliminary data.</text>
</comment>
<organism evidence="1 2">
    <name type="scientific">Stachybotrys elegans</name>
    <dbReference type="NCBI Taxonomy" id="80388"/>
    <lineage>
        <taxon>Eukaryota</taxon>
        <taxon>Fungi</taxon>
        <taxon>Dikarya</taxon>
        <taxon>Ascomycota</taxon>
        <taxon>Pezizomycotina</taxon>
        <taxon>Sordariomycetes</taxon>
        <taxon>Hypocreomycetidae</taxon>
        <taxon>Hypocreales</taxon>
        <taxon>Stachybotryaceae</taxon>
        <taxon>Stachybotrys</taxon>
    </lineage>
</organism>
<dbReference type="AlphaFoldDB" id="A0A8K0SER2"/>
<dbReference type="PANTHER" id="PTHR45458">
    <property type="entry name" value="SHORT-CHAIN DEHYDROGENASE/REDUCTASE SDR"/>
    <property type="match status" value="1"/>
</dbReference>
<dbReference type="Proteomes" id="UP000813444">
    <property type="component" value="Unassembled WGS sequence"/>
</dbReference>
<dbReference type="InterPro" id="IPR052184">
    <property type="entry name" value="SDR_enzymes"/>
</dbReference>
<dbReference type="InterPro" id="IPR036291">
    <property type="entry name" value="NAD(P)-bd_dom_sf"/>
</dbReference>
<protein>
    <submittedName>
        <fullName evidence="1">Uncharacterized protein</fullName>
    </submittedName>
</protein>
<dbReference type="EMBL" id="JAGPNK010000059">
    <property type="protein sequence ID" value="KAH7302815.1"/>
    <property type="molecule type" value="Genomic_DNA"/>
</dbReference>
<dbReference type="GO" id="GO:0016616">
    <property type="term" value="F:oxidoreductase activity, acting on the CH-OH group of donors, NAD or NADP as acceptor"/>
    <property type="evidence" value="ECO:0007669"/>
    <property type="project" value="TreeGrafter"/>
</dbReference>
<proteinExistence type="predicted"/>
<keyword evidence="2" id="KW-1185">Reference proteome</keyword>
<sequence length="271" mass="29178">MPSYLITGVSRGLGFEFLRQLSANADNIIIGIVRDKATTDKKIADELSSPSNVTILQADVGNYEALKATVSTVAEVTGGSLDYLIANAAYVPDWDSYDPIGVLAQKPQELEEEILKLTKINVVSVIHLISLYMPLILKGTAKKVIGITSGHADAEAVRQFDLGVSAGYAISKASLNMVMAKFSAQYREQGVLFLALSPGVVEVGHHKDANQQQQAALWDLAKKFMAFAPDFRGPSTPDVACKAVVNVWESCSIEKGNGGAFLSHHGDKNWL</sequence>
<dbReference type="PRINTS" id="PR00081">
    <property type="entry name" value="GDHRDH"/>
</dbReference>
<accession>A0A8K0SER2</accession>
<evidence type="ECO:0000313" key="1">
    <source>
        <dbReference type="EMBL" id="KAH7302815.1"/>
    </source>
</evidence>
<dbReference type="SUPFAM" id="SSF51735">
    <property type="entry name" value="NAD(P)-binding Rossmann-fold domains"/>
    <property type="match status" value="1"/>
</dbReference>
<dbReference type="Gene3D" id="3.40.50.720">
    <property type="entry name" value="NAD(P)-binding Rossmann-like Domain"/>
    <property type="match status" value="1"/>
</dbReference>
<name>A0A8K0SER2_9HYPO</name>
<gene>
    <name evidence="1" type="ORF">B0I35DRAFT_485630</name>
</gene>
<dbReference type="InterPro" id="IPR002347">
    <property type="entry name" value="SDR_fam"/>
</dbReference>
<dbReference type="PANTHER" id="PTHR45458:SF3">
    <property type="entry name" value="CHAIN DEHYDROGENASE (ATSC), PUTATIVE-RELATED"/>
    <property type="match status" value="1"/>
</dbReference>
<dbReference type="OrthoDB" id="7289984at2759"/>
<reference evidence="1" key="1">
    <citation type="journal article" date="2021" name="Nat. Commun.">
        <title>Genetic determinants of endophytism in the Arabidopsis root mycobiome.</title>
        <authorList>
            <person name="Mesny F."/>
            <person name="Miyauchi S."/>
            <person name="Thiergart T."/>
            <person name="Pickel B."/>
            <person name="Atanasova L."/>
            <person name="Karlsson M."/>
            <person name="Huettel B."/>
            <person name="Barry K.W."/>
            <person name="Haridas S."/>
            <person name="Chen C."/>
            <person name="Bauer D."/>
            <person name="Andreopoulos W."/>
            <person name="Pangilinan J."/>
            <person name="LaButti K."/>
            <person name="Riley R."/>
            <person name="Lipzen A."/>
            <person name="Clum A."/>
            <person name="Drula E."/>
            <person name="Henrissat B."/>
            <person name="Kohler A."/>
            <person name="Grigoriev I.V."/>
            <person name="Martin F.M."/>
            <person name="Hacquard S."/>
        </authorList>
    </citation>
    <scope>NUCLEOTIDE SEQUENCE</scope>
    <source>
        <strain evidence="1">MPI-CAGE-CH-0235</strain>
    </source>
</reference>
<dbReference type="Pfam" id="PF00106">
    <property type="entry name" value="adh_short"/>
    <property type="match status" value="1"/>
</dbReference>